<organism evidence="1">
    <name type="scientific">Rhizophora mucronata</name>
    <name type="common">Asiatic mangrove</name>
    <dbReference type="NCBI Taxonomy" id="61149"/>
    <lineage>
        <taxon>Eukaryota</taxon>
        <taxon>Viridiplantae</taxon>
        <taxon>Streptophyta</taxon>
        <taxon>Embryophyta</taxon>
        <taxon>Tracheophyta</taxon>
        <taxon>Spermatophyta</taxon>
        <taxon>Magnoliopsida</taxon>
        <taxon>eudicotyledons</taxon>
        <taxon>Gunneridae</taxon>
        <taxon>Pentapetalae</taxon>
        <taxon>rosids</taxon>
        <taxon>fabids</taxon>
        <taxon>Malpighiales</taxon>
        <taxon>Rhizophoraceae</taxon>
        <taxon>Rhizophora</taxon>
    </lineage>
</organism>
<dbReference type="AlphaFoldDB" id="A0A2P2IIZ1"/>
<proteinExistence type="predicted"/>
<reference evidence="1" key="1">
    <citation type="submission" date="2018-02" db="EMBL/GenBank/DDBJ databases">
        <title>Rhizophora mucronata_Transcriptome.</title>
        <authorList>
            <person name="Meera S.P."/>
            <person name="Sreeshan A."/>
            <person name="Augustine A."/>
        </authorList>
    </citation>
    <scope>NUCLEOTIDE SEQUENCE</scope>
    <source>
        <tissue evidence="1">Leaf</tissue>
    </source>
</reference>
<dbReference type="EMBL" id="GGEC01000664">
    <property type="protein sequence ID" value="MBW81147.1"/>
    <property type="molecule type" value="Transcribed_RNA"/>
</dbReference>
<protein>
    <submittedName>
        <fullName evidence="1">Uncharacterized protein</fullName>
    </submittedName>
</protein>
<sequence>MSHQSNSNQCFDVEWIIIFGSIGTHSIQIFRRDYDNWEGKSVT</sequence>
<evidence type="ECO:0000313" key="1">
    <source>
        <dbReference type="EMBL" id="MBW81147.1"/>
    </source>
</evidence>
<name>A0A2P2IIZ1_RHIMU</name>
<accession>A0A2P2IIZ1</accession>